<proteinExistence type="predicted"/>
<protein>
    <submittedName>
        <fullName evidence="1">Uncharacterized protein</fullName>
    </submittedName>
</protein>
<dbReference type="EMBL" id="JANEYF010000625">
    <property type="protein sequence ID" value="KAJ8968924.1"/>
    <property type="molecule type" value="Genomic_DNA"/>
</dbReference>
<reference evidence="1" key="1">
    <citation type="journal article" date="2023" name="Insect Mol. Biol.">
        <title>Genome sequencing provides insights into the evolution of gene families encoding plant cell wall-degrading enzymes in longhorned beetles.</title>
        <authorList>
            <person name="Shin N.R."/>
            <person name="Okamura Y."/>
            <person name="Kirsch R."/>
            <person name="Pauchet Y."/>
        </authorList>
    </citation>
    <scope>NUCLEOTIDE SEQUENCE</scope>
    <source>
        <strain evidence="1">RBIC_L_NR</strain>
    </source>
</reference>
<dbReference type="AlphaFoldDB" id="A0AAV8ZQG1"/>
<dbReference type="Proteomes" id="UP001162156">
    <property type="component" value="Unassembled WGS sequence"/>
</dbReference>
<sequence length="61" mass="7119">MVLIALTAWSPWERRLCFLLPFIMRILLWCLRITSMGGGDPAAFLHVILQVRNEILKYMVT</sequence>
<gene>
    <name evidence="1" type="ORF">NQ314_002016</name>
</gene>
<evidence type="ECO:0000313" key="2">
    <source>
        <dbReference type="Proteomes" id="UP001162156"/>
    </source>
</evidence>
<name>A0AAV8ZQG1_9CUCU</name>
<evidence type="ECO:0000313" key="1">
    <source>
        <dbReference type="EMBL" id="KAJ8968924.1"/>
    </source>
</evidence>
<keyword evidence="2" id="KW-1185">Reference proteome</keyword>
<comment type="caution">
    <text evidence="1">The sequence shown here is derived from an EMBL/GenBank/DDBJ whole genome shotgun (WGS) entry which is preliminary data.</text>
</comment>
<organism evidence="1 2">
    <name type="scientific">Rhamnusium bicolor</name>
    <dbReference type="NCBI Taxonomy" id="1586634"/>
    <lineage>
        <taxon>Eukaryota</taxon>
        <taxon>Metazoa</taxon>
        <taxon>Ecdysozoa</taxon>
        <taxon>Arthropoda</taxon>
        <taxon>Hexapoda</taxon>
        <taxon>Insecta</taxon>
        <taxon>Pterygota</taxon>
        <taxon>Neoptera</taxon>
        <taxon>Endopterygota</taxon>
        <taxon>Coleoptera</taxon>
        <taxon>Polyphaga</taxon>
        <taxon>Cucujiformia</taxon>
        <taxon>Chrysomeloidea</taxon>
        <taxon>Cerambycidae</taxon>
        <taxon>Lepturinae</taxon>
        <taxon>Rhagiini</taxon>
        <taxon>Rhamnusium</taxon>
    </lineage>
</organism>
<accession>A0AAV8ZQG1</accession>